<proteinExistence type="predicted"/>
<feature type="compositionally biased region" description="Polar residues" evidence="1">
    <location>
        <begin position="65"/>
        <end position="77"/>
    </location>
</feature>
<evidence type="ECO:0000256" key="1">
    <source>
        <dbReference type="SAM" id="MobiDB-lite"/>
    </source>
</evidence>
<dbReference type="EMBL" id="UYSU01038022">
    <property type="protein sequence ID" value="VDL99754.1"/>
    <property type="molecule type" value="Genomic_DNA"/>
</dbReference>
<feature type="region of interest" description="Disordered" evidence="1">
    <location>
        <begin position="1"/>
        <end position="135"/>
    </location>
</feature>
<name>A0A183TA71_SCHSO</name>
<reference evidence="4" key="1">
    <citation type="submission" date="2016-06" db="UniProtKB">
        <authorList>
            <consortium name="WormBaseParasite"/>
        </authorList>
    </citation>
    <scope>IDENTIFICATION</scope>
</reference>
<gene>
    <name evidence="2" type="ORF">SSLN_LOCUS13369</name>
</gene>
<reference evidence="2 3" key="2">
    <citation type="submission" date="2018-11" db="EMBL/GenBank/DDBJ databases">
        <authorList>
            <consortium name="Pathogen Informatics"/>
        </authorList>
    </citation>
    <scope>NUCLEOTIDE SEQUENCE [LARGE SCALE GENOMIC DNA]</scope>
    <source>
        <strain evidence="2 3">NST_G2</strain>
    </source>
</reference>
<keyword evidence="3" id="KW-1185">Reference proteome</keyword>
<dbReference type="WBParaSite" id="SSLN_0001387201-mRNA-1">
    <property type="protein sequence ID" value="SSLN_0001387201-mRNA-1"/>
    <property type="gene ID" value="SSLN_0001387201"/>
</dbReference>
<organism evidence="4">
    <name type="scientific">Schistocephalus solidus</name>
    <name type="common">Tapeworm</name>
    <dbReference type="NCBI Taxonomy" id="70667"/>
    <lineage>
        <taxon>Eukaryota</taxon>
        <taxon>Metazoa</taxon>
        <taxon>Spiralia</taxon>
        <taxon>Lophotrochozoa</taxon>
        <taxon>Platyhelminthes</taxon>
        <taxon>Cestoda</taxon>
        <taxon>Eucestoda</taxon>
        <taxon>Diphyllobothriidea</taxon>
        <taxon>Diphyllobothriidae</taxon>
        <taxon>Schistocephalus</taxon>
    </lineage>
</organism>
<dbReference type="Proteomes" id="UP000275846">
    <property type="component" value="Unassembled WGS sequence"/>
</dbReference>
<accession>A0A183TA71</accession>
<evidence type="ECO:0000313" key="2">
    <source>
        <dbReference type="EMBL" id="VDL99754.1"/>
    </source>
</evidence>
<evidence type="ECO:0000313" key="3">
    <source>
        <dbReference type="Proteomes" id="UP000275846"/>
    </source>
</evidence>
<feature type="compositionally biased region" description="Low complexity" evidence="1">
    <location>
        <begin position="8"/>
        <end position="38"/>
    </location>
</feature>
<sequence>MSTPPSPLSISSLPEPDSRLSRLSGTATTTASLTPASAQPHGSLRIKIRLGADATSCHSSEGPPTETTDMLSRSSVSPFAALRTGAASQLSSSTSSSSSPSSSSSSSPTSSPSRRSSNEDLDQVARRHAAIPPSLQVVRRRSPLMHSSQRDRFRLGSSLIVLFWF</sequence>
<dbReference type="AlphaFoldDB" id="A0A183TA71"/>
<protein>
    <submittedName>
        <fullName evidence="2 4">Uncharacterized protein</fullName>
    </submittedName>
</protein>
<feature type="compositionally biased region" description="Low complexity" evidence="1">
    <location>
        <begin position="91"/>
        <end position="115"/>
    </location>
</feature>
<evidence type="ECO:0000313" key="4">
    <source>
        <dbReference type="WBParaSite" id="SSLN_0001387201-mRNA-1"/>
    </source>
</evidence>